<keyword evidence="5" id="KW-1003">Cell membrane</keyword>
<dbReference type="InterPro" id="IPR028055">
    <property type="entry name" value="YidC/Oxa/ALB_C"/>
</dbReference>
<feature type="transmembrane region" description="Helical" evidence="14">
    <location>
        <begin position="530"/>
        <end position="555"/>
    </location>
</feature>
<comment type="subcellular location">
    <subcellularLocation>
        <location evidence="1">Cell inner membrane</location>
        <topology evidence="1">Multi-pass membrane protein</topology>
    </subcellularLocation>
</comment>
<feature type="domain" description="Membrane insertase YidC N-terminal" evidence="16">
    <location>
        <begin position="82"/>
        <end position="361"/>
    </location>
</feature>
<dbReference type="GO" id="GO:0032977">
    <property type="term" value="F:membrane insertase activity"/>
    <property type="evidence" value="ECO:0007669"/>
    <property type="project" value="InterPro"/>
</dbReference>
<evidence type="ECO:0000256" key="2">
    <source>
        <dbReference type="ARBA" id="ARBA00010527"/>
    </source>
</evidence>
<evidence type="ECO:0000256" key="11">
    <source>
        <dbReference type="ARBA" id="ARBA00033245"/>
    </source>
</evidence>
<name>A0A3B0T3B9_9ZZZZ</name>
<dbReference type="PANTHER" id="PTHR12428">
    <property type="entry name" value="OXA1"/>
    <property type="match status" value="1"/>
</dbReference>
<feature type="transmembrane region" description="Helical" evidence="14">
    <location>
        <begin position="435"/>
        <end position="455"/>
    </location>
</feature>
<dbReference type="GO" id="GO:0051205">
    <property type="term" value="P:protein insertion into membrane"/>
    <property type="evidence" value="ECO:0007669"/>
    <property type="project" value="TreeGrafter"/>
</dbReference>
<evidence type="ECO:0000256" key="5">
    <source>
        <dbReference type="ARBA" id="ARBA00022475"/>
    </source>
</evidence>
<feature type="transmembrane region" description="Helical" evidence="14">
    <location>
        <begin position="372"/>
        <end position="391"/>
    </location>
</feature>
<dbReference type="EMBL" id="UOEM01000044">
    <property type="protein sequence ID" value="VAW12438.1"/>
    <property type="molecule type" value="Genomic_DNA"/>
</dbReference>
<feature type="region of interest" description="Disordered" evidence="13">
    <location>
        <begin position="38"/>
        <end position="62"/>
    </location>
</feature>
<evidence type="ECO:0000256" key="7">
    <source>
        <dbReference type="ARBA" id="ARBA00022927"/>
    </source>
</evidence>
<evidence type="ECO:0000259" key="15">
    <source>
        <dbReference type="Pfam" id="PF02096"/>
    </source>
</evidence>
<feature type="domain" description="Membrane insertase YidC/Oxa/ALB C-terminal" evidence="15">
    <location>
        <begin position="372"/>
        <end position="568"/>
    </location>
</feature>
<feature type="transmembrane region" description="Helical" evidence="14">
    <location>
        <begin position="497"/>
        <end position="518"/>
    </location>
</feature>
<evidence type="ECO:0000256" key="13">
    <source>
        <dbReference type="SAM" id="MobiDB-lite"/>
    </source>
</evidence>
<dbReference type="InterPro" id="IPR019998">
    <property type="entry name" value="Membr_insert_YidC"/>
</dbReference>
<dbReference type="AlphaFoldDB" id="A0A3B0T3B9"/>
<evidence type="ECO:0000256" key="1">
    <source>
        <dbReference type="ARBA" id="ARBA00004429"/>
    </source>
</evidence>
<dbReference type="InterPro" id="IPR038221">
    <property type="entry name" value="YidC_periplasmic_sf"/>
</dbReference>
<feature type="compositionally biased region" description="Basic residues" evidence="13">
    <location>
        <begin position="652"/>
        <end position="672"/>
    </location>
</feature>
<evidence type="ECO:0000256" key="8">
    <source>
        <dbReference type="ARBA" id="ARBA00022989"/>
    </source>
</evidence>
<feature type="region of interest" description="Disordered" evidence="13">
    <location>
        <begin position="598"/>
        <end position="672"/>
    </location>
</feature>
<keyword evidence="4" id="KW-0813">Transport</keyword>
<dbReference type="NCBIfam" id="NF002353">
    <property type="entry name" value="PRK01318.1-4"/>
    <property type="match status" value="1"/>
</dbReference>
<evidence type="ECO:0000256" key="14">
    <source>
        <dbReference type="SAM" id="Phobius"/>
    </source>
</evidence>
<evidence type="ECO:0000256" key="4">
    <source>
        <dbReference type="ARBA" id="ARBA00022448"/>
    </source>
</evidence>
<dbReference type="PANTHER" id="PTHR12428:SF65">
    <property type="entry name" value="CYTOCHROME C OXIDASE ASSEMBLY PROTEIN COX18, MITOCHONDRIAL"/>
    <property type="match status" value="1"/>
</dbReference>
<dbReference type="GO" id="GO:0005886">
    <property type="term" value="C:plasma membrane"/>
    <property type="evidence" value="ECO:0007669"/>
    <property type="project" value="UniProtKB-SubCell"/>
</dbReference>
<keyword evidence="7" id="KW-0653">Protein transport</keyword>
<dbReference type="NCBIfam" id="TIGR03593">
    <property type="entry name" value="yidC_nterm"/>
    <property type="match status" value="1"/>
</dbReference>
<protein>
    <recommendedName>
        <fullName evidence="3">Membrane protein insertase YidC</fullName>
    </recommendedName>
    <alternativeName>
        <fullName evidence="12">Foldase YidC</fullName>
    </alternativeName>
    <alternativeName>
        <fullName evidence="11">Membrane integrase YidC</fullName>
    </alternativeName>
</protein>
<keyword evidence="6 14" id="KW-0812">Transmembrane</keyword>
<feature type="transmembrane region" description="Helical" evidence="14">
    <location>
        <begin position="6"/>
        <end position="27"/>
    </location>
</feature>
<dbReference type="GO" id="GO:0015031">
    <property type="term" value="P:protein transport"/>
    <property type="evidence" value="ECO:0007669"/>
    <property type="project" value="UniProtKB-KW"/>
</dbReference>
<evidence type="ECO:0000256" key="6">
    <source>
        <dbReference type="ARBA" id="ARBA00022692"/>
    </source>
</evidence>
<evidence type="ECO:0000256" key="3">
    <source>
        <dbReference type="ARBA" id="ARBA00015325"/>
    </source>
</evidence>
<dbReference type="InterPro" id="IPR028053">
    <property type="entry name" value="Membr_insert_YidC_N"/>
</dbReference>
<organism evidence="17">
    <name type="scientific">hydrothermal vent metagenome</name>
    <dbReference type="NCBI Taxonomy" id="652676"/>
    <lineage>
        <taxon>unclassified sequences</taxon>
        <taxon>metagenomes</taxon>
        <taxon>ecological metagenomes</taxon>
    </lineage>
</organism>
<evidence type="ECO:0000256" key="12">
    <source>
        <dbReference type="ARBA" id="ARBA00033342"/>
    </source>
</evidence>
<evidence type="ECO:0000313" key="17">
    <source>
        <dbReference type="EMBL" id="VAW12438.1"/>
    </source>
</evidence>
<keyword evidence="9 14" id="KW-0472">Membrane</keyword>
<dbReference type="CDD" id="cd19961">
    <property type="entry name" value="EcYidC-like_peri"/>
    <property type="match status" value="1"/>
</dbReference>
<dbReference type="CDD" id="cd20070">
    <property type="entry name" value="5TM_YidC_Alb3"/>
    <property type="match status" value="1"/>
</dbReference>
<dbReference type="Pfam" id="PF02096">
    <property type="entry name" value="60KD_IMP"/>
    <property type="match status" value="1"/>
</dbReference>
<evidence type="ECO:0000256" key="10">
    <source>
        <dbReference type="ARBA" id="ARBA00023186"/>
    </source>
</evidence>
<dbReference type="NCBIfam" id="TIGR03592">
    <property type="entry name" value="yidC_oxa1_cterm"/>
    <property type="match status" value="1"/>
</dbReference>
<dbReference type="HAMAP" id="MF_01810">
    <property type="entry name" value="YidC_type1"/>
    <property type="match status" value="1"/>
</dbReference>
<dbReference type="InterPro" id="IPR001708">
    <property type="entry name" value="YidC/ALB3/OXA1/COX18"/>
</dbReference>
<feature type="compositionally biased region" description="Basic residues" evidence="13">
    <location>
        <begin position="632"/>
        <end position="644"/>
    </location>
</feature>
<comment type="similarity">
    <text evidence="2">Belongs to the OXA1/ALB3/YidC family. Type 1 subfamily.</text>
</comment>
<keyword evidence="10" id="KW-0143">Chaperone</keyword>
<dbReference type="Pfam" id="PF14849">
    <property type="entry name" value="YidC_periplas"/>
    <property type="match status" value="1"/>
</dbReference>
<sequence>MNEQRNFILAISLSMIVLVGWQFFVGIPRIEQQQAAQQTLAEEAGTQGSAPVPGAVPVPGGAPTTIEAQETIREAVVSIAPRIVIDTPRVDGSISLLGARLDDLKLKDYRETVDPESPEITLLSPSGSPSPYYVEQGWTVAPGEVAPVPDATTVWSREGTGILAPETPVVLTYDNGQGLKFRRTIAVDDNYMFTVTQSVKNAGNTSVTLYPYALISRHGLPEIENFFILHEGFVGVLGEEGLQEIDYDDVIDDGPQSFEATNGWLGITDKYWATVIAPEQGQPYSARYSAAGTRPVFQADYLLEAVTIAPSATASVTSNVFAGAKRVELLNAYKDDLNLLNFNLLIDWGWFYFITQPLFTLIDFLFRYFGNFGMAILATTVLIKLALFPLANKSYVSMSKMKKLQPEMTKLRERFGDDRAKQQQAMMELYKKEKVNPMSGCLPIVVQIPIFFALYKTLFVTIEMRHQPFFGWIKDLSAPDPTSLFNLFGLIPWDPPTFLIVGAWPIIMGVTMFVQMRLNPTPPDPVQAQIFTWMPLLFTFLLANFASGLVIYWAWNNFLSILQQYFIMTRQGVEVNLFGNIMEAFGKKVAAAANVSGTPEASAEPGASAEKAENSAKKPNASTGKASDTTKKAKSPPKKPKAAPKQKPPSKSARKPVKNPARKPRKRPVKKP</sequence>
<dbReference type="PRINTS" id="PR00701">
    <property type="entry name" value="60KDINNERMP"/>
</dbReference>
<proteinExistence type="inferred from homology"/>
<evidence type="ECO:0000256" key="9">
    <source>
        <dbReference type="ARBA" id="ARBA00023136"/>
    </source>
</evidence>
<evidence type="ECO:0000259" key="16">
    <source>
        <dbReference type="Pfam" id="PF14849"/>
    </source>
</evidence>
<gene>
    <name evidence="17" type="ORF">MNBD_ALPHA09-1897</name>
</gene>
<feature type="compositionally biased region" description="Low complexity" evidence="13">
    <location>
        <begin position="599"/>
        <end position="609"/>
    </location>
</feature>
<reference evidence="17" key="1">
    <citation type="submission" date="2018-06" db="EMBL/GenBank/DDBJ databases">
        <authorList>
            <person name="Zhirakovskaya E."/>
        </authorList>
    </citation>
    <scope>NUCLEOTIDE SEQUENCE</scope>
</reference>
<dbReference type="Gene3D" id="2.70.98.90">
    <property type="match status" value="1"/>
</dbReference>
<dbReference type="PRINTS" id="PR01900">
    <property type="entry name" value="YIDCPROTEIN"/>
</dbReference>
<accession>A0A3B0T3B9</accession>
<keyword evidence="8 14" id="KW-1133">Transmembrane helix</keyword>
<dbReference type="InterPro" id="IPR047196">
    <property type="entry name" value="YidC_ALB_C"/>
</dbReference>